<dbReference type="EMBL" id="SAUW01000004">
    <property type="protein sequence ID" value="RWR13709.1"/>
    <property type="molecule type" value="Genomic_DNA"/>
</dbReference>
<evidence type="ECO:0000313" key="3">
    <source>
        <dbReference type="Proteomes" id="UP000285710"/>
    </source>
</evidence>
<dbReference type="PANTHER" id="PTHR30383">
    <property type="entry name" value="THIOESTERASE 1/PROTEASE 1/LYSOPHOSPHOLIPASE L1"/>
    <property type="match status" value="1"/>
</dbReference>
<comment type="caution">
    <text evidence="2">The sequence shown here is derived from an EMBL/GenBank/DDBJ whole genome shotgun (WGS) entry which is preliminary data.</text>
</comment>
<dbReference type="GO" id="GO:0004622">
    <property type="term" value="F:phosphatidylcholine lysophospholipase activity"/>
    <property type="evidence" value="ECO:0007669"/>
    <property type="project" value="TreeGrafter"/>
</dbReference>
<evidence type="ECO:0000313" key="2">
    <source>
        <dbReference type="EMBL" id="RWR13709.1"/>
    </source>
</evidence>
<dbReference type="RefSeq" id="WP_128269025.1">
    <property type="nucleotide sequence ID" value="NZ_SAUW01000004.1"/>
</dbReference>
<sequence>MPSRFSLALLTGYGALNAFRNRSIGIVSALVLMAGTGLAQAEPVEILALGDSLTQGYGLAQGDGLVPQLQAWLDRQGVEATLINAGVSGDTTSGGRARLGWSLTDTVDAVIVELGGNDLLRGMPPAAARENLDAILAEVTGRGLPVLLVGLSAPGNYGTAYKADFDAIWPELSAKYHTLLLPDLLAPIAALTPEERAAQGLMQGDNIHPSAAGVKLVVEALGPKVMELIEEAQRD</sequence>
<organism evidence="2 3">
    <name type="scientific">Paenirhodobacter populi</name>
    <dbReference type="NCBI Taxonomy" id="2306993"/>
    <lineage>
        <taxon>Bacteria</taxon>
        <taxon>Pseudomonadati</taxon>
        <taxon>Pseudomonadota</taxon>
        <taxon>Alphaproteobacteria</taxon>
        <taxon>Rhodobacterales</taxon>
        <taxon>Rhodobacter group</taxon>
        <taxon>Paenirhodobacter</taxon>
    </lineage>
</organism>
<evidence type="ECO:0000259" key="1">
    <source>
        <dbReference type="Pfam" id="PF13472"/>
    </source>
</evidence>
<dbReference type="SUPFAM" id="SSF52266">
    <property type="entry name" value="SGNH hydrolase"/>
    <property type="match status" value="1"/>
</dbReference>
<name>A0A443IZX0_9RHOB</name>
<gene>
    <name evidence="2" type="ORF">D2T33_04745</name>
</gene>
<feature type="domain" description="SGNH hydrolase-type esterase" evidence="1">
    <location>
        <begin position="48"/>
        <end position="215"/>
    </location>
</feature>
<dbReference type="AlphaFoldDB" id="A0A443IZX0"/>
<dbReference type="Pfam" id="PF13472">
    <property type="entry name" value="Lipase_GDSL_2"/>
    <property type="match status" value="1"/>
</dbReference>
<keyword evidence="3" id="KW-1185">Reference proteome</keyword>
<reference evidence="2 3" key="1">
    <citation type="submission" date="2019-01" db="EMBL/GenBank/DDBJ databases">
        <title>Sinorhodobacter populi sp. nov. isolated from the symptomatic bark tissue of Populus euramericana canker.</title>
        <authorList>
            <person name="Xu G."/>
        </authorList>
    </citation>
    <scope>NUCLEOTIDE SEQUENCE [LARGE SCALE GENOMIC DNA]</scope>
    <source>
        <strain evidence="2 3">2D-5</strain>
    </source>
</reference>
<accession>A0A443IZX0</accession>
<reference evidence="2 3" key="2">
    <citation type="submission" date="2019-01" db="EMBL/GenBank/DDBJ databases">
        <authorList>
            <person name="Li Y."/>
        </authorList>
    </citation>
    <scope>NUCLEOTIDE SEQUENCE [LARGE SCALE GENOMIC DNA]</scope>
    <source>
        <strain evidence="2 3">2D-5</strain>
    </source>
</reference>
<dbReference type="Gene3D" id="3.40.50.1110">
    <property type="entry name" value="SGNH hydrolase"/>
    <property type="match status" value="1"/>
</dbReference>
<dbReference type="InterPro" id="IPR013830">
    <property type="entry name" value="SGNH_hydro"/>
</dbReference>
<dbReference type="InterPro" id="IPR051532">
    <property type="entry name" value="Ester_Hydrolysis_Enzymes"/>
</dbReference>
<dbReference type="PANTHER" id="PTHR30383:SF24">
    <property type="entry name" value="THIOESTERASE 1_PROTEASE 1_LYSOPHOSPHOLIPASE L1"/>
    <property type="match status" value="1"/>
</dbReference>
<proteinExistence type="predicted"/>
<dbReference type="CDD" id="cd01822">
    <property type="entry name" value="Lysophospholipase_L1_like"/>
    <property type="match status" value="1"/>
</dbReference>
<dbReference type="InterPro" id="IPR036514">
    <property type="entry name" value="SGNH_hydro_sf"/>
</dbReference>
<protein>
    <submittedName>
        <fullName evidence="2">Arylesterase</fullName>
    </submittedName>
</protein>
<dbReference type="Proteomes" id="UP000285710">
    <property type="component" value="Unassembled WGS sequence"/>
</dbReference>